<evidence type="ECO:0008006" key="4">
    <source>
        <dbReference type="Google" id="ProtNLM"/>
    </source>
</evidence>
<sequence>MGSVVLPKPPSVTVTMSSALCRLGIGLDDVIGGGAAVAPNSSVSHITSGAALIIVPCVVFPICELFVLLVFCACGGHSAKPMPKDTSRHDLSLPFPGVHGPDGFATQYIRLDCCTNPELSEYCKTFKLPHSGNKTVLTDRLTAFSSDKSRWQSLLPGATNSHKGSRKSETKGKPKTSTLRRENLFEGAVAVRTPNAPVTERSKDLRTTEEKAAILPWAKRITSKYPYQPNNAQFDGNASMYINPPISAIPGLQTAVVQPDSVNANPSENTNALRLFSELLSYMQQQNPVTSSSDLPSTVNAMNTEPAATILAASGEVPSTSTWESGSTASLARENPSTADVTKSTSGNDEAPTRTLKMASGKVVTFRESAIPDPPAVSYAKSVEDLLLVWDDNSPQWRGVSPLKINDIPIPIVYWPTVYKYWKGTQWKGVKKVWFDWKILVRAMSHTTIEDFWARFSTPDKHGQLQRMKYTRILEALAKERKAENAQLADLARMELTAEQLTYRKGSQRYLMTKDSMIAAYYRKFKGFDSGGSDDEDDE</sequence>
<reference evidence="2" key="1">
    <citation type="submission" date="2023-03" db="EMBL/GenBank/DDBJ databases">
        <title>Massive genome expansion in bonnet fungi (Mycena s.s.) driven by repeated elements and novel gene families across ecological guilds.</title>
        <authorList>
            <consortium name="Lawrence Berkeley National Laboratory"/>
            <person name="Harder C.B."/>
            <person name="Miyauchi S."/>
            <person name="Viragh M."/>
            <person name="Kuo A."/>
            <person name="Thoen E."/>
            <person name="Andreopoulos B."/>
            <person name="Lu D."/>
            <person name="Skrede I."/>
            <person name="Drula E."/>
            <person name="Henrissat B."/>
            <person name="Morin E."/>
            <person name="Kohler A."/>
            <person name="Barry K."/>
            <person name="LaButti K."/>
            <person name="Morin E."/>
            <person name="Salamov A."/>
            <person name="Lipzen A."/>
            <person name="Mereny Z."/>
            <person name="Hegedus B."/>
            <person name="Baldrian P."/>
            <person name="Stursova M."/>
            <person name="Weitz H."/>
            <person name="Taylor A."/>
            <person name="Grigoriev I.V."/>
            <person name="Nagy L.G."/>
            <person name="Martin F."/>
            <person name="Kauserud H."/>
        </authorList>
    </citation>
    <scope>NUCLEOTIDE SEQUENCE</scope>
    <source>
        <strain evidence="2">CBHHK067</strain>
    </source>
</reference>
<comment type="caution">
    <text evidence="2">The sequence shown here is derived from an EMBL/GenBank/DDBJ whole genome shotgun (WGS) entry which is preliminary data.</text>
</comment>
<dbReference type="AlphaFoldDB" id="A0AAD7GLU7"/>
<feature type="region of interest" description="Disordered" evidence="1">
    <location>
        <begin position="153"/>
        <end position="177"/>
    </location>
</feature>
<proteinExistence type="predicted"/>
<dbReference type="EMBL" id="JARKIE010000032">
    <property type="protein sequence ID" value="KAJ7697009.1"/>
    <property type="molecule type" value="Genomic_DNA"/>
</dbReference>
<gene>
    <name evidence="2" type="ORF">B0H17DRAFT_1197739</name>
</gene>
<evidence type="ECO:0000313" key="2">
    <source>
        <dbReference type="EMBL" id="KAJ7697009.1"/>
    </source>
</evidence>
<dbReference type="Proteomes" id="UP001221757">
    <property type="component" value="Unassembled WGS sequence"/>
</dbReference>
<accession>A0AAD7GLU7</accession>
<feature type="compositionally biased region" description="Polar residues" evidence="1">
    <location>
        <begin position="317"/>
        <end position="348"/>
    </location>
</feature>
<protein>
    <recommendedName>
        <fullName evidence="4">SAP domain-containing protein</fullName>
    </recommendedName>
</protein>
<feature type="region of interest" description="Disordered" evidence="1">
    <location>
        <begin position="313"/>
        <end position="353"/>
    </location>
</feature>
<evidence type="ECO:0000256" key="1">
    <source>
        <dbReference type="SAM" id="MobiDB-lite"/>
    </source>
</evidence>
<evidence type="ECO:0000313" key="3">
    <source>
        <dbReference type="Proteomes" id="UP001221757"/>
    </source>
</evidence>
<name>A0AAD7GLU7_MYCRO</name>
<keyword evidence="3" id="KW-1185">Reference proteome</keyword>
<organism evidence="2 3">
    <name type="scientific">Mycena rosella</name>
    <name type="common">Pink bonnet</name>
    <name type="synonym">Agaricus rosellus</name>
    <dbReference type="NCBI Taxonomy" id="1033263"/>
    <lineage>
        <taxon>Eukaryota</taxon>
        <taxon>Fungi</taxon>
        <taxon>Dikarya</taxon>
        <taxon>Basidiomycota</taxon>
        <taxon>Agaricomycotina</taxon>
        <taxon>Agaricomycetes</taxon>
        <taxon>Agaricomycetidae</taxon>
        <taxon>Agaricales</taxon>
        <taxon>Marasmiineae</taxon>
        <taxon>Mycenaceae</taxon>
        <taxon>Mycena</taxon>
    </lineage>
</organism>